<comment type="subcellular location">
    <subcellularLocation>
        <location evidence="1">Cell envelope</location>
    </subcellularLocation>
</comment>
<dbReference type="Pfam" id="PF00578">
    <property type="entry name" value="AhpC-TSA"/>
    <property type="match status" value="1"/>
</dbReference>
<dbReference type="InterPro" id="IPR000866">
    <property type="entry name" value="AhpC/TSA"/>
</dbReference>
<evidence type="ECO:0000256" key="5">
    <source>
        <dbReference type="ARBA" id="ARBA00023284"/>
    </source>
</evidence>
<keyword evidence="6" id="KW-0812">Transmembrane</keyword>
<dbReference type="InterPro" id="IPR017937">
    <property type="entry name" value="Thioredoxin_CS"/>
</dbReference>
<keyword evidence="9" id="KW-1185">Reference proteome</keyword>
<dbReference type="InterPro" id="IPR036249">
    <property type="entry name" value="Thioredoxin-like_sf"/>
</dbReference>
<evidence type="ECO:0000313" key="9">
    <source>
        <dbReference type="Proteomes" id="UP001597261"/>
    </source>
</evidence>
<keyword evidence="2" id="KW-0201">Cytochrome c-type biogenesis</keyword>
<dbReference type="Proteomes" id="UP001597261">
    <property type="component" value="Unassembled WGS sequence"/>
</dbReference>
<protein>
    <submittedName>
        <fullName evidence="8">TlpA family protein disulfide reductase</fullName>
    </submittedName>
</protein>
<reference evidence="9" key="1">
    <citation type="journal article" date="2019" name="Int. J. Syst. Evol. Microbiol.">
        <title>The Global Catalogue of Microorganisms (GCM) 10K type strain sequencing project: providing services to taxonomists for standard genome sequencing and annotation.</title>
        <authorList>
            <consortium name="The Broad Institute Genomics Platform"/>
            <consortium name="The Broad Institute Genome Sequencing Center for Infectious Disease"/>
            <person name="Wu L."/>
            <person name="Ma J."/>
        </authorList>
    </citation>
    <scope>NUCLEOTIDE SEQUENCE [LARGE SCALE GENOMIC DNA]</scope>
    <source>
        <strain evidence="9">CGMCC 1.12470</strain>
    </source>
</reference>
<keyword evidence="4" id="KW-1015">Disulfide bond</keyword>
<dbReference type="PANTHER" id="PTHR42852">
    <property type="entry name" value="THIOL:DISULFIDE INTERCHANGE PROTEIN DSBE"/>
    <property type="match status" value="1"/>
</dbReference>
<organism evidence="8 9">
    <name type="scientific">Streptomyces caeni</name>
    <dbReference type="NCBI Taxonomy" id="2307231"/>
    <lineage>
        <taxon>Bacteria</taxon>
        <taxon>Bacillati</taxon>
        <taxon>Actinomycetota</taxon>
        <taxon>Actinomycetes</taxon>
        <taxon>Kitasatosporales</taxon>
        <taxon>Streptomycetaceae</taxon>
        <taxon>Streptomyces</taxon>
    </lineage>
</organism>
<gene>
    <name evidence="8" type="ORF">ACFSL4_15560</name>
</gene>
<evidence type="ECO:0000256" key="2">
    <source>
        <dbReference type="ARBA" id="ARBA00022748"/>
    </source>
</evidence>
<evidence type="ECO:0000256" key="4">
    <source>
        <dbReference type="ARBA" id="ARBA00023157"/>
    </source>
</evidence>
<proteinExistence type="predicted"/>
<evidence type="ECO:0000313" key="8">
    <source>
        <dbReference type="EMBL" id="MFD1659578.1"/>
    </source>
</evidence>
<evidence type="ECO:0000256" key="1">
    <source>
        <dbReference type="ARBA" id="ARBA00004196"/>
    </source>
</evidence>
<dbReference type="PANTHER" id="PTHR42852:SF6">
    <property type="entry name" value="THIOL:DISULFIDE INTERCHANGE PROTEIN DSBE"/>
    <property type="match status" value="1"/>
</dbReference>
<keyword evidence="5" id="KW-0676">Redox-active center</keyword>
<sequence length="197" mass="20747">MTAAPPETVERAAAPAPGRRPRMWRWGVLALAVVVVATVVTVLGTGIGRDPSIVSSRLVGHSAPPLAGPTIDGGRFDLAGQRGSVVLVNVWASWCGPCREEHPLLVEASRDLAPRGLVVVGVNTKDKAADARAFLREMGGAPYPSVDDREGRHAVEWATFGVPESFVVDRAGIVRAHVAGEVSAQWIDQNVVPLLAG</sequence>
<keyword evidence="3" id="KW-0735">Signal-anchor</keyword>
<feature type="domain" description="Thioredoxin" evidence="7">
    <location>
        <begin position="57"/>
        <end position="196"/>
    </location>
</feature>
<dbReference type="SUPFAM" id="SSF52833">
    <property type="entry name" value="Thioredoxin-like"/>
    <property type="match status" value="1"/>
</dbReference>
<comment type="caution">
    <text evidence="8">The sequence shown here is derived from an EMBL/GenBank/DDBJ whole genome shotgun (WGS) entry which is preliminary data.</text>
</comment>
<dbReference type="InterPro" id="IPR050553">
    <property type="entry name" value="Thioredoxin_ResA/DsbE_sf"/>
</dbReference>
<dbReference type="EMBL" id="JBHUDX010000042">
    <property type="protein sequence ID" value="MFD1659578.1"/>
    <property type="molecule type" value="Genomic_DNA"/>
</dbReference>
<dbReference type="RefSeq" id="WP_381082854.1">
    <property type="nucleotide sequence ID" value="NZ_JBHUDX010000042.1"/>
</dbReference>
<dbReference type="PROSITE" id="PS51352">
    <property type="entry name" value="THIOREDOXIN_2"/>
    <property type="match status" value="1"/>
</dbReference>
<evidence type="ECO:0000256" key="6">
    <source>
        <dbReference type="SAM" id="Phobius"/>
    </source>
</evidence>
<keyword evidence="6" id="KW-0472">Membrane</keyword>
<keyword evidence="6" id="KW-1133">Transmembrane helix</keyword>
<evidence type="ECO:0000256" key="3">
    <source>
        <dbReference type="ARBA" id="ARBA00022968"/>
    </source>
</evidence>
<accession>A0ABW4IT11</accession>
<evidence type="ECO:0000259" key="7">
    <source>
        <dbReference type="PROSITE" id="PS51352"/>
    </source>
</evidence>
<dbReference type="PROSITE" id="PS00194">
    <property type="entry name" value="THIOREDOXIN_1"/>
    <property type="match status" value="1"/>
</dbReference>
<feature type="transmembrane region" description="Helical" evidence="6">
    <location>
        <begin position="26"/>
        <end position="47"/>
    </location>
</feature>
<dbReference type="Gene3D" id="3.40.30.10">
    <property type="entry name" value="Glutaredoxin"/>
    <property type="match status" value="1"/>
</dbReference>
<name>A0ABW4IT11_9ACTN</name>
<dbReference type="InterPro" id="IPR013766">
    <property type="entry name" value="Thioredoxin_domain"/>
</dbReference>